<dbReference type="InterPro" id="IPR024079">
    <property type="entry name" value="MetalloPept_cat_dom_sf"/>
</dbReference>
<name>A0ABP3U6Y3_9FLAO</name>
<dbReference type="RefSeq" id="WP_343912887.1">
    <property type="nucleotide sequence ID" value="NZ_BAAAGE010000002.1"/>
</dbReference>
<dbReference type="EMBL" id="BAAAGE010000002">
    <property type="protein sequence ID" value="GAA0723841.1"/>
    <property type="molecule type" value="Genomic_DNA"/>
</dbReference>
<dbReference type="Gene3D" id="3.40.390.10">
    <property type="entry name" value="Collagenase (Catalytic Domain)"/>
    <property type="match status" value="1"/>
</dbReference>
<protein>
    <recommendedName>
        <fullName evidence="4">Metallo-peptidase family M12B Reprolysin-like</fullName>
    </recommendedName>
</protein>
<evidence type="ECO:0000256" key="1">
    <source>
        <dbReference type="SAM" id="Coils"/>
    </source>
</evidence>
<keyword evidence="1" id="KW-0175">Coiled coil</keyword>
<sequence length="449" mass="51587">MGTNTFKLQVAGITKTASIEVVEDITFTVHFERKKDYDGEFGFDWMRENYSEISNNYEELKKEYKDAQINGSEYFVPYLSMLPNQEGVIFNLKLEVLDGKARKDDIIKFPAKDGIKFEPNEISLKDLQKEQEAVDDEKAKGYDGDVSSISRTEVKVICENTLSQDTSIELLDKNDNVVGEIIVIKNDEVLDLSVHFVRVKGNEPNNTYNNRTFNGFNENKIIELLSKKSLNQALINITLDNVSEIVLDVEDLKEKGVLMDSGGNIPRFYEEKHDFRKTIDELFKQQNPNFRGAVYYLSAIPPDGRQGGHAAVYPKESDSIVVAPDQIGINAKSTFVHELGHLLGLLHSFKEGTKAKYDRLIASRKAKIEEYRTKENVKIRYEGQVITSSEYIDILQRQIDQLNSIVENNEFKFKQSGTDNFMDYYNSNPVAFNKWQWDIMREEIKQYHG</sequence>
<reference evidence="3" key="1">
    <citation type="journal article" date="2019" name="Int. J. Syst. Evol. Microbiol.">
        <title>The Global Catalogue of Microorganisms (GCM) 10K type strain sequencing project: providing services to taxonomists for standard genome sequencing and annotation.</title>
        <authorList>
            <consortium name="The Broad Institute Genomics Platform"/>
            <consortium name="The Broad Institute Genome Sequencing Center for Infectious Disease"/>
            <person name="Wu L."/>
            <person name="Ma J."/>
        </authorList>
    </citation>
    <scope>NUCLEOTIDE SEQUENCE [LARGE SCALE GENOMIC DNA]</scope>
    <source>
        <strain evidence="3">JCM 15974</strain>
    </source>
</reference>
<accession>A0ABP3U6Y3</accession>
<evidence type="ECO:0008006" key="4">
    <source>
        <dbReference type="Google" id="ProtNLM"/>
    </source>
</evidence>
<dbReference type="Proteomes" id="UP001501758">
    <property type="component" value="Unassembled WGS sequence"/>
</dbReference>
<gene>
    <name evidence="2" type="ORF">GCM10009430_27710</name>
</gene>
<keyword evidence="3" id="KW-1185">Reference proteome</keyword>
<evidence type="ECO:0000313" key="3">
    <source>
        <dbReference type="Proteomes" id="UP001501758"/>
    </source>
</evidence>
<comment type="caution">
    <text evidence="2">The sequence shown here is derived from an EMBL/GenBank/DDBJ whole genome shotgun (WGS) entry which is preliminary data.</text>
</comment>
<feature type="coiled-coil region" evidence="1">
    <location>
        <begin position="43"/>
        <end position="70"/>
    </location>
</feature>
<organism evidence="2 3">
    <name type="scientific">Aquimarina litoralis</name>
    <dbReference type="NCBI Taxonomy" id="584605"/>
    <lineage>
        <taxon>Bacteria</taxon>
        <taxon>Pseudomonadati</taxon>
        <taxon>Bacteroidota</taxon>
        <taxon>Flavobacteriia</taxon>
        <taxon>Flavobacteriales</taxon>
        <taxon>Flavobacteriaceae</taxon>
        <taxon>Aquimarina</taxon>
    </lineage>
</organism>
<dbReference type="SUPFAM" id="SSF55486">
    <property type="entry name" value="Metalloproteases ('zincins'), catalytic domain"/>
    <property type="match status" value="1"/>
</dbReference>
<proteinExistence type="predicted"/>
<evidence type="ECO:0000313" key="2">
    <source>
        <dbReference type="EMBL" id="GAA0723841.1"/>
    </source>
</evidence>